<accession>A0ABP4N5N4</accession>
<gene>
    <name evidence="3" type="ORF">GCM10009691_30400</name>
</gene>
<evidence type="ECO:0000256" key="1">
    <source>
        <dbReference type="ARBA" id="ARBA00023002"/>
    </source>
</evidence>
<dbReference type="Pfam" id="PF07976">
    <property type="entry name" value="Phe_hydrox_dim"/>
    <property type="match status" value="1"/>
</dbReference>
<comment type="caution">
    <text evidence="3">The sequence shown here is derived from an EMBL/GenBank/DDBJ whole genome shotgun (WGS) entry which is preliminary data.</text>
</comment>
<feature type="domain" description="Phenol hydroxylase-like C-terminal dimerisation" evidence="2">
    <location>
        <begin position="4"/>
        <end position="120"/>
    </location>
</feature>
<reference evidence="4" key="1">
    <citation type="journal article" date="2019" name="Int. J. Syst. Evol. Microbiol.">
        <title>The Global Catalogue of Microorganisms (GCM) 10K type strain sequencing project: providing services to taxonomists for standard genome sequencing and annotation.</title>
        <authorList>
            <consortium name="The Broad Institute Genomics Platform"/>
            <consortium name="The Broad Institute Genome Sequencing Center for Infectious Disease"/>
            <person name="Wu L."/>
            <person name="Ma J."/>
        </authorList>
    </citation>
    <scope>NUCLEOTIDE SEQUENCE [LARGE SCALE GENOMIC DNA]</scope>
    <source>
        <strain evidence="4">JCM 13319</strain>
    </source>
</reference>
<dbReference type="EMBL" id="BAAALY010000015">
    <property type="protein sequence ID" value="GAA1553961.1"/>
    <property type="molecule type" value="Genomic_DNA"/>
</dbReference>
<evidence type="ECO:0000313" key="3">
    <source>
        <dbReference type="EMBL" id="GAA1553961.1"/>
    </source>
</evidence>
<dbReference type="Proteomes" id="UP001501791">
    <property type="component" value="Unassembled WGS sequence"/>
</dbReference>
<evidence type="ECO:0000259" key="2">
    <source>
        <dbReference type="Pfam" id="PF07976"/>
    </source>
</evidence>
<dbReference type="SUPFAM" id="SSF52833">
    <property type="entry name" value="Thioredoxin-like"/>
    <property type="match status" value="1"/>
</dbReference>
<organism evidence="3 4">
    <name type="scientific">Brevibacterium picturae</name>
    <dbReference type="NCBI Taxonomy" id="260553"/>
    <lineage>
        <taxon>Bacteria</taxon>
        <taxon>Bacillati</taxon>
        <taxon>Actinomycetota</taxon>
        <taxon>Actinomycetes</taxon>
        <taxon>Micrococcales</taxon>
        <taxon>Brevibacteriaceae</taxon>
        <taxon>Brevibacterium</taxon>
    </lineage>
</organism>
<sequence>MADRASWLEDSEDSPVNLFSPENTDIVSVFDAKVIYQQSYHDIDLAKVPRLFLPKVGHLQIIDWEKVYSTIEDDDIFDNRSVDRSGALVIVRPDMYVAHILPLSARAELTECFAQSMVREKVLTMA</sequence>
<dbReference type="Gene3D" id="3.40.30.20">
    <property type="match status" value="1"/>
</dbReference>
<name>A0ABP4N5N4_9MICO</name>
<dbReference type="InterPro" id="IPR036249">
    <property type="entry name" value="Thioredoxin-like_sf"/>
</dbReference>
<protein>
    <recommendedName>
        <fullName evidence="2">Phenol hydroxylase-like C-terminal dimerisation domain-containing protein</fullName>
    </recommendedName>
</protein>
<dbReference type="InterPro" id="IPR012941">
    <property type="entry name" value="Phe_hydrox_C_dim_dom"/>
</dbReference>
<proteinExistence type="predicted"/>
<dbReference type="InterPro" id="IPR038220">
    <property type="entry name" value="PHOX_C_sf"/>
</dbReference>
<keyword evidence="1" id="KW-0560">Oxidoreductase</keyword>
<keyword evidence="4" id="KW-1185">Reference proteome</keyword>
<evidence type="ECO:0000313" key="4">
    <source>
        <dbReference type="Proteomes" id="UP001501791"/>
    </source>
</evidence>